<feature type="transmembrane region" description="Helical" evidence="12">
    <location>
        <begin position="121"/>
        <end position="138"/>
    </location>
</feature>
<dbReference type="RefSeq" id="WP_182844309.1">
    <property type="nucleotide sequence ID" value="NZ_BAAALP010000014.1"/>
</dbReference>
<evidence type="ECO:0000256" key="2">
    <source>
        <dbReference type="ARBA" id="ARBA00022448"/>
    </source>
</evidence>
<evidence type="ECO:0000313" key="13">
    <source>
        <dbReference type="EMBL" id="MBA8952025.1"/>
    </source>
</evidence>
<evidence type="ECO:0000256" key="5">
    <source>
        <dbReference type="ARBA" id="ARBA00022597"/>
    </source>
</evidence>
<evidence type="ECO:0000256" key="12">
    <source>
        <dbReference type="SAM" id="Phobius"/>
    </source>
</evidence>
<evidence type="ECO:0000256" key="11">
    <source>
        <dbReference type="SAM" id="MobiDB-lite"/>
    </source>
</evidence>
<evidence type="ECO:0000256" key="4">
    <source>
        <dbReference type="ARBA" id="ARBA00022519"/>
    </source>
</evidence>
<dbReference type="Pfam" id="PF02653">
    <property type="entry name" value="BPD_transp_2"/>
    <property type="match status" value="1"/>
</dbReference>
<feature type="transmembrane region" description="Helical" evidence="12">
    <location>
        <begin position="314"/>
        <end position="335"/>
    </location>
</feature>
<reference evidence="13 14" key="1">
    <citation type="submission" date="2020-08" db="EMBL/GenBank/DDBJ databases">
        <title>Genomic Encyclopedia of Type Strains, Phase IV (KMG-IV): sequencing the most valuable type-strain genomes for metagenomic binning, comparative biology and taxonomic classification.</title>
        <authorList>
            <person name="Goeker M."/>
        </authorList>
    </citation>
    <scope>NUCLEOTIDE SEQUENCE [LARGE SCALE GENOMIC DNA]</scope>
    <source>
        <strain evidence="13 14">DSM 44197</strain>
    </source>
</reference>
<dbReference type="InterPro" id="IPR001851">
    <property type="entry name" value="ABC_transp_permease"/>
</dbReference>
<feature type="compositionally biased region" description="Low complexity" evidence="11">
    <location>
        <begin position="19"/>
        <end position="33"/>
    </location>
</feature>
<protein>
    <recommendedName>
        <fullName evidence="10">Xylose transport system permease protein XylH</fullName>
    </recommendedName>
</protein>
<feature type="transmembrane region" description="Helical" evidence="12">
    <location>
        <begin position="267"/>
        <end position="284"/>
    </location>
</feature>
<dbReference type="PANTHER" id="PTHR32196:SF32">
    <property type="entry name" value="XYLOSE TRANSPORT SYSTEM PERMEASE PROTEIN XYLH"/>
    <property type="match status" value="1"/>
</dbReference>
<feature type="transmembrane region" description="Helical" evidence="12">
    <location>
        <begin position="347"/>
        <end position="363"/>
    </location>
</feature>
<keyword evidence="5 13" id="KW-0762">Sugar transport</keyword>
<feature type="transmembrane region" description="Helical" evidence="12">
    <location>
        <begin position="42"/>
        <end position="63"/>
    </location>
</feature>
<evidence type="ECO:0000256" key="1">
    <source>
        <dbReference type="ARBA" id="ARBA00004651"/>
    </source>
</evidence>
<dbReference type="CDD" id="cd06579">
    <property type="entry name" value="TM_PBP1_transp_AraH_like"/>
    <property type="match status" value="1"/>
</dbReference>
<dbReference type="PANTHER" id="PTHR32196">
    <property type="entry name" value="ABC TRANSPORTER PERMEASE PROTEIN YPHD-RELATED-RELATED"/>
    <property type="match status" value="1"/>
</dbReference>
<feature type="transmembrane region" description="Helical" evidence="12">
    <location>
        <begin position="243"/>
        <end position="261"/>
    </location>
</feature>
<evidence type="ECO:0000256" key="10">
    <source>
        <dbReference type="ARBA" id="ARBA00035686"/>
    </source>
</evidence>
<feature type="transmembrane region" description="Helical" evidence="12">
    <location>
        <begin position="69"/>
        <end position="90"/>
    </location>
</feature>
<evidence type="ECO:0000256" key="6">
    <source>
        <dbReference type="ARBA" id="ARBA00022692"/>
    </source>
</evidence>
<comment type="function">
    <text evidence="9">Part of the binding-protein-dependent transport system for D-xylose. Probably responsible for the translocation of the substrate across the membrane.</text>
</comment>
<comment type="caution">
    <text evidence="13">The sequence shown here is derived from an EMBL/GenBank/DDBJ whole genome shotgun (WGS) entry which is preliminary data.</text>
</comment>
<evidence type="ECO:0000256" key="3">
    <source>
        <dbReference type="ARBA" id="ARBA00022475"/>
    </source>
</evidence>
<evidence type="ECO:0000256" key="9">
    <source>
        <dbReference type="ARBA" id="ARBA00035611"/>
    </source>
</evidence>
<proteinExistence type="predicted"/>
<dbReference type="NCBIfam" id="NF040906">
    <property type="entry name" value="GguB"/>
    <property type="match status" value="1"/>
</dbReference>
<feature type="transmembrane region" description="Helical" evidence="12">
    <location>
        <begin position="201"/>
        <end position="222"/>
    </location>
</feature>
<feature type="region of interest" description="Disordered" evidence="11">
    <location>
        <begin position="1"/>
        <end position="33"/>
    </location>
</feature>
<comment type="subcellular location">
    <subcellularLocation>
        <location evidence="1">Cell membrane</location>
        <topology evidence="1">Multi-pass membrane protein</topology>
    </subcellularLocation>
</comment>
<keyword evidence="2" id="KW-0813">Transport</keyword>
<sequence>MSSPIAPAAGRDGGRDRGPAPAGAGPRGGTPRPRLSINLRQSGIYVALALIVALFSVLTEGAMLQPQNISNIIVQNSYILILAIGMILIIISGHIDLSVGSVVGVTGAVAAVLMVNHDVPWPLALLVTLVAGALIGAWQGYWTAYFGIPSFIVTLAGMLLFRALTLTVLGNQGIGPFPDEVRTLSNGFTGSYLGNVGLGPLGGADLFSLLVGVALCSALAVTQWRTRKARLGYSQTVDPMPVFLLRIGAAALLVMVVTVQLARFHNLPWVLVLLAALVLGYSLLTGRTVFGRHVYAVGGNLQAAVLSGVKAKSVVFWLFVNMGVLASIAGIVFAGRLNQAGPTAGNSFELDAIAAAFIGGAAVQGGVGKVVGAITGGLIMAVINNGMSLIGAPSERVMLVKGLVLLAAVAFDIWTKRRSGSPILR</sequence>
<dbReference type="Proteomes" id="UP000572680">
    <property type="component" value="Unassembled WGS sequence"/>
</dbReference>
<dbReference type="GO" id="GO:0005886">
    <property type="term" value="C:plasma membrane"/>
    <property type="evidence" value="ECO:0007669"/>
    <property type="project" value="UniProtKB-SubCell"/>
</dbReference>
<dbReference type="AlphaFoldDB" id="A0A7W3LPQ9"/>
<accession>A0A7W3LPQ9</accession>
<gene>
    <name evidence="13" type="ORF">HNR61_003665</name>
</gene>
<evidence type="ECO:0000313" key="14">
    <source>
        <dbReference type="Proteomes" id="UP000572680"/>
    </source>
</evidence>
<dbReference type="EMBL" id="JACJIA010000004">
    <property type="protein sequence ID" value="MBA8952025.1"/>
    <property type="molecule type" value="Genomic_DNA"/>
</dbReference>
<keyword evidence="6 12" id="KW-0812">Transmembrane</keyword>
<evidence type="ECO:0000256" key="8">
    <source>
        <dbReference type="ARBA" id="ARBA00023136"/>
    </source>
</evidence>
<keyword evidence="4" id="KW-0997">Cell inner membrane</keyword>
<organism evidence="13 14">
    <name type="scientific">Actinomadura namibiensis</name>
    <dbReference type="NCBI Taxonomy" id="182080"/>
    <lineage>
        <taxon>Bacteria</taxon>
        <taxon>Bacillati</taxon>
        <taxon>Actinomycetota</taxon>
        <taxon>Actinomycetes</taxon>
        <taxon>Streptosporangiales</taxon>
        <taxon>Thermomonosporaceae</taxon>
        <taxon>Actinomadura</taxon>
    </lineage>
</organism>
<feature type="compositionally biased region" description="Low complexity" evidence="11">
    <location>
        <begin position="1"/>
        <end position="10"/>
    </location>
</feature>
<keyword evidence="8 12" id="KW-0472">Membrane</keyword>
<feature type="transmembrane region" description="Helical" evidence="12">
    <location>
        <begin position="145"/>
        <end position="169"/>
    </location>
</feature>
<keyword evidence="7 12" id="KW-1133">Transmembrane helix</keyword>
<dbReference type="GO" id="GO:0022857">
    <property type="term" value="F:transmembrane transporter activity"/>
    <property type="evidence" value="ECO:0007669"/>
    <property type="project" value="InterPro"/>
</dbReference>
<name>A0A7W3LPQ9_ACTNM</name>
<keyword evidence="14" id="KW-1185">Reference proteome</keyword>
<evidence type="ECO:0000256" key="7">
    <source>
        <dbReference type="ARBA" id="ARBA00022989"/>
    </source>
</evidence>
<feature type="transmembrane region" description="Helical" evidence="12">
    <location>
        <begin position="97"/>
        <end position="115"/>
    </location>
</feature>
<keyword evidence="3" id="KW-1003">Cell membrane</keyword>